<evidence type="ECO:0000256" key="2">
    <source>
        <dbReference type="ARBA" id="ARBA00022857"/>
    </source>
</evidence>
<dbReference type="RefSeq" id="XP_022487815.1">
    <property type="nucleotide sequence ID" value="XM_022632144.1"/>
</dbReference>
<proteinExistence type="inferred from homology"/>
<dbReference type="FunFam" id="3.40.50.720:FF:000084">
    <property type="entry name" value="Short-chain dehydrogenase reductase"/>
    <property type="match status" value="1"/>
</dbReference>
<name>A0A1F5LGN3_PENAI</name>
<dbReference type="PANTHER" id="PTHR43477">
    <property type="entry name" value="DIHYDROANTICAPSIN 7-DEHYDROGENASE"/>
    <property type="match status" value="1"/>
</dbReference>
<dbReference type="Proteomes" id="UP000177622">
    <property type="component" value="Unassembled WGS sequence"/>
</dbReference>
<dbReference type="AlphaFoldDB" id="A0A1F5LGN3"/>
<dbReference type="EMBL" id="LXJU01000010">
    <property type="protein sequence ID" value="OGE52373.1"/>
    <property type="molecule type" value="Genomic_DNA"/>
</dbReference>
<dbReference type="OrthoDB" id="37659at2759"/>
<comment type="similarity">
    <text evidence="1 4">Belongs to the short-chain dehydrogenases/reductases (SDR) family.</text>
</comment>
<evidence type="ECO:0000256" key="1">
    <source>
        <dbReference type="ARBA" id="ARBA00006484"/>
    </source>
</evidence>
<gene>
    <name evidence="5" type="ORF">PENARI_c010G01937</name>
</gene>
<dbReference type="InterPro" id="IPR036291">
    <property type="entry name" value="NAD(P)-bd_dom_sf"/>
</dbReference>
<organism evidence="5 6">
    <name type="scientific">Penicillium arizonense</name>
    <dbReference type="NCBI Taxonomy" id="1835702"/>
    <lineage>
        <taxon>Eukaryota</taxon>
        <taxon>Fungi</taxon>
        <taxon>Dikarya</taxon>
        <taxon>Ascomycota</taxon>
        <taxon>Pezizomycotina</taxon>
        <taxon>Eurotiomycetes</taxon>
        <taxon>Eurotiomycetidae</taxon>
        <taxon>Eurotiales</taxon>
        <taxon>Aspergillaceae</taxon>
        <taxon>Penicillium</taxon>
    </lineage>
</organism>
<sequence>MGLLQGRVVIVTGSSSGIGLATATQAIKEGAQVFGVDISTYPPSLADEPSFRFFQCDLTTNGSSRAIVQACLEAYGEKVDALFNIAGVMDNHGSVDTLTNESWERCLAVNLTAPVELMREVIPIMRREKSGSIVNLASKAGTSGAASGVAYTASKHGLIGATKNVAWRYKDENIRCNAVCPGGVLTPMRNSSDPTTLDFEALASMRPVHSAHMAPEQGPYIKAEEIATTIVFLASDSSLRINGAVVPIDNAWSTI</sequence>
<dbReference type="GO" id="GO:0016491">
    <property type="term" value="F:oxidoreductase activity"/>
    <property type="evidence" value="ECO:0007669"/>
    <property type="project" value="UniProtKB-KW"/>
</dbReference>
<dbReference type="InterPro" id="IPR002347">
    <property type="entry name" value="SDR_fam"/>
</dbReference>
<keyword evidence="3" id="KW-0560">Oxidoreductase</keyword>
<evidence type="ECO:0000313" key="6">
    <source>
        <dbReference type="Proteomes" id="UP000177622"/>
    </source>
</evidence>
<keyword evidence="6" id="KW-1185">Reference proteome</keyword>
<comment type="caution">
    <text evidence="5">The sequence shown here is derived from an EMBL/GenBank/DDBJ whole genome shotgun (WGS) entry which is preliminary data.</text>
</comment>
<accession>A0A1F5LGN3</accession>
<dbReference type="PRINTS" id="PR00080">
    <property type="entry name" value="SDRFAMILY"/>
</dbReference>
<keyword evidence="2" id="KW-0521">NADP</keyword>
<dbReference type="CDD" id="cd05233">
    <property type="entry name" value="SDR_c"/>
    <property type="match status" value="1"/>
</dbReference>
<dbReference type="SUPFAM" id="SSF51735">
    <property type="entry name" value="NAD(P)-binding Rossmann-fold domains"/>
    <property type="match status" value="1"/>
</dbReference>
<dbReference type="InterPro" id="IPR051122">
    <property type="entry name" value="SDR_DHRS6-like"/>
</dbReference>
<evidence type="ECO:0000256" key="4">
    <source>
        <dbReference type="RuleBase" id="RU000363"/>
    </source>
</evidence>
<dbReference type="Pfam" id="PF00106">
    <property type="entry name" value="adh_short"/>
    <property type="match status" value="1"/>
</dbReference>
<reference evidence="5 6" key="1">
    <citation type="journal article" date="2016" name="Sci. Rep.">
        <title>Penicillium arizonense, a new, genome sequenced fungal species, reveals a high chemical diversity in secreted metabolites.</title>
        <authorList>
            <person name="Grijseels S."/>
            <person name="Nielsen J.C."/>
            <person name="Randelovic M."/>
            <person name="Nielsen J."/>
            <person name="Nielsen K.F."/>
            <person name="Workman M."/>
            <person name="Frisvad J.C."/>
        </authorList>
    </citation>
    <scope>NUCLEOTIDE SEQUENCE [LARGE SCALE GENOMIC DNA]</scope>
    <source>
        <strain evidence="5 6">CBS 141311</strain>
    </source>
</reference>
<dbReference type="PANTHER" id="PTHR43477:SF1">
    <property type="entry name" value="DIHYDROANTICAPSIN 7-DEHYDROGENASE"/>
    <property type="match status" value="1"/>
</dbReference>
<evidence type="ECO:0000313" key="5">
    <source>
        <dbReference type="EMBL" id="OGE52373.1"/>
    </source>
</evidence>
<dbReference type="PRINTS" id="PR00081">
    <property type="entry name" value="GDHRDH"/>
</dbReference>
<dbReference type="STRING" id="1835702.A0A1F5LGN3"/>
<dbReference type="GeneID" id="34576878"/>
<evidence type="ECO:0000256" key="3">
    <source>
        <dbReference type="ARBA" id="ARBA00023002"/>
    </source>
</evidence>
<protein>
    <submittedName>
        <fullName evidence="5">Uncharacterized protein</fullName>
    </submittedName>
</protein>
<dbReference type="Gene3D" id="3.40.50.720">
    <property type="entry name" value="NAD(P)-binding Rossmann-like Domain"/>
    <property type="match status" value="1"/>
</dbReference>